<proteinExistence type="predicted"/>
<dbReference type="Proteomes" id="UP000708208">
    <property type="component" value="Unassembled WGS sequence"/>
</dbReference>
<comment type="caution">
    <text evidence="2">The sequence shown here is derived from an EMBL/GenBank/DDBJ whole genome shotgun (WGS) entry which is preliminary data.</text>
</comment>
<name>A0A8J2PWG2_9HEXA</name>
<keyword evidence="1" id="KW-1133">Transmembrane helix</keyword>
<keyword evidence="1" id="KW-0812">Transmembrane</keyword>
<feature type="non-terminal residue" evidence="2">
    <location>
        <position position="1"/>
    </location>
</feature>
<evidence type="ECO:0000256" key="1">
    <source>
        <dbReference type="SAM" id="Phobius"/>
    </source>
</evidence>
<organism evidence="2 3">
    <name type="scientific">Allacma fusca</name>
    <dbReference type="NCBI Taxonomy" id="39272"/>
    <lineage>
        <taxon>Eukaryota</taxon>
        <taxon>Metazoa</taxon>
        <taxon>Ecdysozoa</taxon>
        <taxon>Arthropoda</taxon>
        <taxon>Hexapoda</taxon>
        <taxon>Collembola</taxon>
        <taxon>Symphypleona</taxon>
        <taxon>Sminthuridae</taxon>
        <taxon>Allacma</taxon>
    </lineage>
</organism>
<evidence type="ECO:0000313" key="3">
    <source>
        <dbReference type="Proteomes" id="UP000708208"/>
    </source>
</evidence>
<feature type="transmembrane region" description="Helical" evidence="1">
    <location>
        <begin position="50"/>
        <end position="72"/>
    </location>
</feature>
<keyword evidence="3" id="KW-1185">Reference proteome</keyword>
<feature type="transmembrane region" description="Helical" evidence="1">
    <location>
        <begin position="21"/>
        <end position="44"/>
    </location>
</feature>
<dbReference type="AlphaFoldDB" id="A0A8J2PWG2"/>
<accession>A0A8J2PWG2</accession>
<reference evidence="2" key="1">
    <citation type="submission" date="2021-06" db="EMBL/GenBank/DDBJ databases">
        <authorList>
            <person name="Hodson N. C."/>
            <person name="Mongue J. A."/>
            <person name="Jaron S. K."/>
        </authorList>
    </citation>
    <scope>NUCLEOTIDE SEQUENCE</scope>
</reference>
<protein>
    <submittedName>
        <fullName evidence="2">Uncharacterized protein</fullName>
    </submittedName>
</protein>
<sequence length="88" mass="10425">REKYLHNASEDRRMLYNFLNSSPMQMFMLIVIFLSTIVLFMLSFEKVNNFYSYGLIVLDSIIMAVFMVEAGLKINFDCPGHRHPRNER</sequence>
<gene>
    <name evidence="2" type="ORF">AFUS01_LOCUS34514</name>
</gene>
<evidence type="ECO:0000313" key="2">
    <source>
        <dbReference type="EMBL" id="CAG7824355.1"/>
    </source>
</evidence>
<dbReference type="EMBL" id="CAJVCH010532441">
    <property type="protein sequence ID" value="CAG7824355.1"/>
    <property type="molecule type" value="Genomic_DNA"/>
</dbReference>
<keyword evidence="1" id="KW-0472">Membrane</keyword>